<accession>A0A934K4N3</accession>
<evidence type="ECO:0000256" key="3">
    <source>
        <dbReference type="ARBA" id="ARBA00022833"/>
    </source>
</evidence>
<feature type="zinc finger region" description="dksA C4-type" evidence="4">
    <location>
        <begin position="92"/>
        <end position="116"/>
    </location>
</feature>
<keyword evidence="7" id="KW-1185">Reference proteome</keyword>
<name>A0A934K4N3_9BACT</name>
<dbReference type="Gene3D" id="1.20.120.910">
    <property type="entry name" value="DksA, coiled-coil domain"/>
    <property type="match status" value="1"/>
</dbReference>
<sequence length="128" mass="14885">MTHEDRDRIARLEANRAALTRLASQFQEEAGLNRPIAESVGDVITRDFEDTDFAQVLSDREINDTMVHLLAENREQVERALYRLAEGKYGECEDCARSIPTERLRFRPEATRCVDCQSRWDRLNRRSA</sequence>
<feature type="domain" description="Zinc finger DksA/TraR C4-type" evidence="5">
    <location>
        <begin position="87"/>
        <end position="119"/>
    </location>
</feature>
<organism evidence="6 7">
    <name type="scientific">Candidatus Nephthysia bennettiae</name>
    <dbReference type="NCBI Taxonomy" id="3127016"/>
    <lineage>
        <taxon>Bacteria</taxon>
        <taxon>Bacillati</taxon>
        <taxon>Candidatus Dormiibacterota</taxon>
        <taxon>Candidatus Dormibacteria</taxon>
        <taxon>Candidatus Dormibacterales</taxon>
        <taxon>Candidatus Dormibacteraceae</taxon>
        <taxon>Candidatus Nephthysia</taxon>
    </lineage>
</organism>
<protein>
    <submittedName>
        <fullName evidence="6">TraR/DksA C4-type zinc finger protein</fullName>
    </submittedName>
</protein>
<dbReference type="PANTHER" id="PTHR33823">
    <property type="entry name" value="RNA POLYMERASE-BINDING TRANSCRIPTION FACTOR DKSA-RELATED"/>
    <property type="match status" value="1"/>
</dbReference>
<dbReference type="AlphaFoldDB" id="A0A934K4N3"/>
<dbReference type="RefSeq" id="WP_338198498.1">
    <property type="nucleotide sequence ID" value="NZ_JAEKNR010000016.1"/>
</dbReference>
<keyword evidence="1" id="KW-0479">Metal-binding</keyword>
<dbReference type="Pfam" id="PF01258">
    <property type="entry name" value="zf-dskA_traR"/>
    <property type="match status" value="1"/>
</dbReference>
<dbReference type="PROSITE" id="PS01102">
    <property type="entry name" value="ZF_DKSA_1"/>
    <property type="match status" value="1"/>
</dbReference>
<evidence type="ECO:0000256" key="1">
    <source>
        <dbReference type="ARBA" id="ARBA00022723"/>
    </source>
</evidence>
<dbReference type="InterPro" id="IPR000962">
    <property type="entry name" value="Znf_DskA_TraR"/>
</dbReference>
<keyword evidence="3" id="KW-0862">Zinc</keyword>
<comment type="caution">
    <text evidence="6">The sequence shown here is derived from an EMBL/GenBank/DDBJ whole genome shotgun (WGS) entry which is preliminary data.</text>
</comment>
<reference evidence="6" key="1">
    <citation type="submission" date="2020-10" db="EMBL/GenBank/DDBJ databases">
        <title>Ca. Dormibacterota MAGs.</title>
        <authorList>
            <person name="Montgomery K."/>
        </authorList>
    </citation>
    <scope>NUCLEOTIDE SEQUENCE [LARGE SCALE GENOMIC DNA]</scope>
    <source>
        <strain evidence="6">SC8812_S17_10</strain>
    </source>
</reference>
<dbReference type="InterPro" id="IPR020458">
    <property type="entry name" value="Znf_DskA_TraR_CS"/>
</dbReference>
<dbReference type="EMBL" id="JAEKNR010000016">
    <property type="protein sequence ID" value="MBJ7596668.1"/>
    <property type="molecule type" value="Genomic_DNA"/>
</dbReference>
<evidence type="ECO:0000313" key="6">
    <source>
        <dbReference type="EMBL" id="MBJ7596668.1"/>
    </source>
</evidence>
<evidence type="ECO:0000313" key="7">
    <source>
        <dbReference type="Proteomes" id="UP000612893"/>
    </source>
</evidence>
<evidence type="ECO:0000259" key="5">
    <source>
        <dbReference type="Pfam" id="PF01258"/>
    </source>
</evidence>
<evidence type="ECO:0000256" key="2">
    <source>
        <dbReference type="ARBA" id="ARBA00022771"/>
    </source>
</evidence>
<gene>
    <name evidence="6" type="ORF">JF922_01080</name>
</gene>
<dbReference type="GO" id="GO:0008270">
    <property type="term" value="F:zinc ion binding"/>
    <property type="evidence" value="ECO:0007669"/>
    <property type="project" value="UniProtKB-KW"/>
</dbReference>
<proteinExistence type="predicted"/>
<dbReference type="Proteomes" id="UP000612893">
    <property type="component" value="Unassembled WGS sequence"/>
</dbReference>
<evidence type="ECO:0000256" key="4">
    <source>
        <dbReference type="PROSITE-ProRule" id="PRU00510"/>
    </source>
</evidence>
<keyword evidence="2" id="KW-0863">Zinc-finger</keyword>
<dbReference type="PROSITE" id="PS51128">
    <property type="entry name" value="ZF_DKSA_2"/>
    <property type="match status" value="1"/>
</dbReference>
<dbReference type="SUPFAM" id="SSF57716">
    <property type="entry name" value="Glucocorticoid receptor-like (DNA-binding domain)"/>
    <property type="match status" value="1"/>
</dbReference>
<dbReference type="PANTHER" id="PTHR33823:SF4">
    <property type="entry name" value="GENERAL STRESS PROTEIN 16O"/>
    <property type="match status" value="1"/>
</dbReference>